<feature type="region of interest" description="Disordered" evidence="2">
    <location>
        <begin position="711"/>
        <end position="780"/>
    </location>
</feature>
<evidence type="ECO:0000313" key="4">
    <source>
        <dbReference type="Proteomes" id="UP000472372"/>
    </source>
</evidence>
<dbReference type="InterPro" id="IPR055334">
    <property type="entry name" value="PEX8-like"/>
</dbReference>
<gene>
    <name evidence="3" type="ORF">PTTW11_07402</name>
</gene>
<evidence type="ECO:0000256" key="1">
    <source>
        <dbReference type="SAM" id="Coils"/>
    </source>
</evidence>
<dbReference type="PANTHER" id="PTHR39214">
    <property type="entry name" value="MICROBODY (PEROXISOME) BIOGENESIS PROTEIN PEROXIN 8 (EUROFUNG)"/>
    <property type="match status" value="1"/>
</dbReference>
<organism evidence="3 4">
    <name type="scientific">Pyrenophora teres f. teres</name>
    <dbReference type="NCBI Taxonomy" id="97479"/>
    <lineage>
        <taxon>Eukaryota</taxon>
        <taxon>Fungi</taxon>
        <taxon>Dikarya</taxon>
        <taxon>Ascomycota</taxon>
        <taxon>Pezizomycotina</taxon>
        <taxon>Dothideomycetes</taxon>
        <taxon>Pleosporomycetidae</taxon>
        <taxon>Pleosporales</taxon>
        <taxon>Pleosporineae</taxon>
        <taxon>Pleosporaceae</taxon>
        <taxon>Pyrenophora</taxon>
    </lineage>
</organism>
<evidence type="ECO:0000256" key="2">
    <source>
        <dbReference type="SAM" id="MobiDB-lite"/>
    </source>
</evidence>
<dbReference type="EMBL" id="HG992982">
    <property type="protein sequence ID" value="CAE7188938.1"/>
    <property type="molecule type" value="Genomic_DNA"/>
</dbReference>
<dbReference type="PROSITE" id="PS50103">
    <property type="entry name" value="ZF_C3H1"/>
    <property type="match status" value="1"/>
</dbReference>
<keyword evidence="1" id="KW-0175">Coiled coil</keyword>
<protein>
    <submittedName>
        <fullName evidence="3">Uncharacterized protein</fullName>
    </submittedName>
</protein>
<feature type="compositionally biased region" description="Basic and acidic residues" evidence="2">
    <location>
        <begin position="724"/>
        <end position="740"/>
    </location>
</feature>
<reference evidence="3" key="1">
    <citation type="submission" date="2021-02" db="EMBL/GenBank/DDBJ databases">
        <authorList>
            <person name="Syme A R."/>
            <person name="Syme A R."/>
            <person name="Moolhuijzen P."/>
        </authorList>
    </citation>
    <scope>NUCLEOTIDE SEQUENCE</scope>
    <source>
        <strain evidence="3">W1-1</strain>
    </source>
</reference>
<feature type="coiled-coil region" evidence="1">
    <location>
        <begin position="842"/>
        <end position="874"/>
    </location>
</feature>
<name>A0A6S6W6F3_9PLEO</name>
<dbReference type="PANTHER" id="PTHR39214:SF1">
    <property type="entry name" value="MICROBODY (PEROXISOME) BIOGENESIS PROTEIN PEROXIN 8 (EUROFUNG)"/>
    <property type="match status" value="1"/>
</dbReference>
<dbReference type="InterPro" id="IPR000571">
    <property type="entry name" value="Znf_CCCH"/>
</dbReference>
<proteinExistence type="predicted"/>
<sequence length="911" mass="101735">MPVDRLLSTLLRSLQTYTDQQDTPRLLGTASSLLTTLGNPHNLSLLTSHLLTAPALWDRPDGVRTPLRMLSVFHAAVTTIVNHHNDVRHNKASKLVPGQTPIGGGLSLDEWIRAIVAGADDRSRRWKHLVVLAGLLIAIGSLEEQGMDLYWASAMRKRVEAALVRATNLALVEVRERSEADGLGGQTITLALNHAFGCIGEVEKTQIDYDLLLPVLIGTAYYSNEGFQSAYFLGSLDLDVRTSQNGKLGWSAQSSSYRQVEVIMNRPLVASMGPLSRLIAHSVENVKNPWIIQTMMDDLASFSRALTTQWRQTKFSAVEPAEEAAILEDEALHKTTPQLWNVLKAALFATTIILRGVFNRTLQDRALAGDAIAPMLASQALQILRHLYFITSRLGPASFSQHTFVYLTAIDILSAYPTHSDKFIKAIAPQQLGQIPRHPFDRILDLYFLNTAEHFTLVLSPATNEDLLVASAVPYLAAGENRHMLPVFEAAHSVMLAVLSAPQSAEITAKHLPFYIDALFSVFPHNLSPRQFRLAFKTLMRVTAPPSTLSATHPDLPATLLELVFHRALNAPTEALPPDAVALALQGSDAPPPALSEQAVLALTLIDALPYLPIALLEEWLPLCAELLNEISDDSMRENVKARYWEVLVSGEMDAERSGVAVCWWTTKGGRERVLYGREEELNFMSGALPVEERHIRENMDVDTIDRSYAFHHPPRSRLPPPRRPPDSNRRRNHDHDRGRVTKPASNSKSTRLSNDHHSPTVNWFRVDNTSDNPTTQLDTNLPKNFRQPLTCFFWYQYKRCSKSFSECPYAHYDTGFIAKAPFGLAQSSVPPESLSPTPAELDRMKLEVEDKTKALAQRERDVEEREVMVVEKERQFAIKMRSVEKALGVREKIVKRREEALRRGDGGGRE</sequence>
<dbReference type="Proteomes" id="UP000472372">
    <property type="component" value="Chromosome 6"/>
</dbReference>
<dbReference type="Pfam" id="PF26001">
    <property type="entry name" value="Pex8"/>
    <property type="match status" value="1"/>
</dbReference>
<evidence type="ECO:0000313" key="3">
    <source>
        <dbReference type="EMBL" id="CAE7188938.1"/>
    </source>
</evidence>
<feature type="compositionally biased region" description="Polar residues" evidence="2">
    <location>
        <begin position="744"/>
        <end position="753"/>
    </location>
</feature>
<feature type="compositionally biased region" description="Polar residues" evidence="2">
    <location>
        <begin position="768"/>
        <end position="780"/>
    </location>
</feature>
<dbReference type="GO" id="GO:0046872">
    <property type="term" value="F:metal ion binding"/>
    <property type="evidence" value="ECO:0007669"/>
    <property type="project" value="InterPro"/>
</dbReference>
<accession>A0A6S6W6F3</accession>
<dbReference type="AlphaFoldDB" id="A0A6S6W6F3"/>